<accession>A0ACC0JM26</accession>
<dbReference type="EMBL" id="CM046111">
    <property type="protein sequence ID" value="KAI8425216.1"/>
    <property type="molecule type" value="Genomic_DNA"/>
</dbReference>
<sequence>MSGVQPCGSGALTSSPFGPSTFSRLILELLSSRSPLRRLLGFLRMLGMGSPRPLVPRLSITEEYLDRHACHVWRGESSGGRSRERRRRAGAEGARLRLGCDCSGRRERCPVPAGQRRRWARVPSGGGRTQPTPKPRLLLPNISLKWSEGLATVPQVRRTPSSRELGINTDMFTKKSHQDVKKSTVKIQDSKKDSATRLKHLKIVLEHIDTDEAKSYFEANFSHVYFILYDNFIQAENNLRQRVHKAGREELEGALSLLEKVLCLLPELIGKRWQLHSLTRIFSKLLHSGNSHKLRAEYFLLWYQALGDNAPIEVHKMFASLVPGLPEPFILSSGSPLKAKPYETNVAKESGDFSMEDILHHPNFSSTSDNAKKVVVEQTTGFMGKLANVSASIFHDTNALNPVQSVEVLPLLPPSANEKAIDNETRHFFEILLDGMAASVTKIQWKDRSHTKSMRCFAFLLEKFKLYYLPVICPQYNHKNSLYKPNLELPVQHNILEDDFVLCRVTLIKWVANYAHFMKKAGSDGGQPSSMTSTGSHAPPSFTPTPAISMHHEEETSFTVGQPSDSSRASSHDSASNTPHPSLDSGGLTEELNSEQVVRDVLCGWSREYVDFTAEVLRQAFLLPFAHAAAARRGATVVGVAANNIARLNQSTAKEETGVFRRILSAGVVPNVDSDVDKSEPQRGSETRVSSSESRGRGRDRRATPAPAPLPRPAAPPPPPADGRPHEETKEPASNNKPRRWYSLDSLRHTSQHEERDSASESRSPSPAPSSGVESSSIKDSPLQIDLASDGGNISANQTLNGNTEIHVPFNLVAGWCLEAEALPPTHRAGKLLALRLLCESTQAQAQGPGAPSSCNNRLHLAHLHLYQRALHHGLTGEDRSVVDVLVEYAAPRYLSLALDGYSLLLLDFVHASTVGAAAARCCGACALTAHACRLLAARQVCPRLPAHVTCLLQMLMMKNKNIAKVVSDCKIIKWICACLAQLASSSSRDSVKPLAGSLLLCLAEFAVRCGPSYLMQEKEGDQTLLLIIFKICTQLVLFLGHWPLWSSCQLSCSVGEQHDSAPPLGAELGAAVLGAPHLQLLRLSDATLASLVLAYIGHTSPEVVCGRRLDAAGPSPLPPGAEDELESVPASPFASCSLLLAQLGTLAPARRAHAQLLRRSERLLRELRNLDAQRCRETHKVAVIYVGKGQETRNEILSNRCGSPAYEAFLAALAWEVELESHVGFLGGLRVGGGGATAPYVATLTLEALEHWRAYKRDTLPTQFCDVLIALYPLPAGLLRCTLTRKPSVAVFGPLWEECLVPVECAAALVRGAAWAGGRAVRATMPLYQHAYCERARSLQAVVAHHTHPSTFETTKHDSSGSGVTGPWRGHVGRRNADGFPAAQQAPRALQAARRRAARARSRRRARLRPRPRPAPQPESVPASPFASCSLLLAQLGTLAPARRAHAQLLRRSERLLRELRNLDAQRCRETHKVAVIYVGKGQETRNEILSNRCGSPAYEAFLAALAWEVELESHVGFLGGLRVGGGGATAPYVATLTLEALFHECLVPVECAAALVRGAAWAGGRAVRATMPLYQHAYCERARSLQAVVAHHTHPSTFETTKHDSSGSGVTGPWRGHVGRRNADGFPAPQQAPRALKRPAPSRPRPLPPPRPPPPRPAPPRAATVQQQNILKMPKNIDVKTDTRLCIEITKAPDETSLQLGKIVKNVVETVGDPPACPIKLDPYISQNFMGLFVSEEHAEYLKKIAVQYVKQVHKVTQGYSPIASDELELVLGDYIYIEEKAFDSSPDGWVHGTSWLTGVSGYLPAVYTRRTAESDAWTLHRAISLGNNNSSDCKSESDSNTDGEMTSYPHEDATQLGHEKSEEVYEEWARYWQAVMVENRTDGIINITQGTSIDWKTGSHGTGDAVSTLTTVINEVTSTQGSGEVTTTHQSVEATTLGSEASHGCGEPTTQGSGSVKSVSHGGDGETVSTDGSVENSETTSAKSDRRWIFAMRHGERVDLTYGVWVPFCFDECGRYVRKDLNMPLTLGERS</sequence>
<gene>
    <name evidence="1" type="ORF">MSG28_007030</name>
</gene>
<organism evidence="1 2">
    <name type="scientific">Choristoneura fumiferana</name>
    <name type="common">Spruce budworm moth</name>
    <name type="synonym">Archips fumiferana</name>
    <dbReference type="NCBI Taxonomy" id="7141"/>
    <lineage>
        <taxon>Eukaryota</taxon>
        <taxon>Metazoa</taxon>
        <taxon>Ecdysozoa</taxon>
        <taxon>Arthropoda</taxon>
        <taxon>Hexapoda</taxon>
        <taxon>Insecta</taxon>
        <taxon>Pterygota</taxon>
        <taxon>Neoptera</taxon>
        <taxon>Endopterygota</taxon>
        <taxon>Lepidoptera</taxon>
        <taxon>Glossata</taxon>
        <taxon>Ditrysia</taxon>
        <taxon>Tortricoidea</taxon>
        <taxon>Tortricidae</taxon>
        <taxon>Tortricinae</taxon>
        <taxon>Choristoneura</taxon>
    </lineage>
</organism>
<evidence type="ECO:0000313" key="1">
    <source>
        <dbReference type="EMBL" id="KAI8425216.1"/>
    </source>
</evidence>
<name>A0ACC0JM26_CHOFU</name>
<dbReference type="Proteomes" id="UP001064048">
    <property type="component" value="Chromosome 11"/>
</dbReference>
<keyword evidence="2" id="KW-1185">Reference proteome</keyword>
<comment type="caution">
    <text evidence="1">The sequence shown here is derived from an EMBL/GenBank/DDBJ whole genome shotgun (WGS) entry which is preliminary data.</text>
</comment>
<feature type="non-terminal residue" evidence="1">
    <location>
        <position position="2034"/>
    </location>
</feature>
<evidence type="ECO:0000313" key="2">
    <source>
        <dbReference type="Proteomes" id="UP001064048"/>
    </source>
</evidence>
<proteinExistence type="predicted"/>
<reference evidence="1 2" key="1">
    <citation type="journal article" date="2022" name="Genome Biol. Evol.">
        <title>The Spruce Budworm Genome: Reconstructing the Evolutionary History of Antifreeze Proteins.</title>
        <authorList>
            <person name="Beliveau C."/>
            <person name="Gagne P."/>
            <person name="Picq S."/>
            <person name="Vernygora O."/>
            <person name="Keeling C.I."/>
            <person name="Pinkney K."/>
            <person name="Doucet D."/>
            <person name="Wen F."/>
            <person name="Johnston J.S."/>
            <person name="Maaroufi H."/>
            <person name="Boyle B."/>
            <person name="Laroche J."/>
            <person name="Dewar K."/>
            <person name="Juretic N."/>
            <person name="Blackburn G."/>
            <person name="Nisole A."/>
            <person name="Brunet B."/>
            <person name="Brandao M."/>
            <person name="Lumley L."/>
            <person name="Duan J."/>
            <person name="Quan G."/>
            <person name="Lucarotti C.J."/>
            <person name="Roe A.D."/>
            <person name="Sperling F.A.H."/>
            <person name="Levesque R.C."/>
            <person name="Cusson M."/>
        </authorList>
    </citation>
    <scope>NUCLEOTIDE SEQUENCE [LARGE SCALE GENOMIC DNA]</scope>
    <source>
        <strain evidence="1">Glfc:IPQL:Cfum</strain>
    </source>
</reference>
<protein>
    <submittedName>
        <fullName evidence="1">Uncharacterized protein</fullName>
    </submittedName>
</protein>